<feature type="non-terminal residue" evidence="2">
    <location>
        <position position="1"/>
    </location>
</feature>
<keyword evidence="3" id="KW-1185">Reference proteome</keyword>
<feature type="region of interest" description="Disordered" evidence="1">
    <location>
        <begin position="54"/>
        <end position="98"/>
    </location>
</feature>
<feature type="region of interest" description="Disordered" evidence="1">
    <location>
        <begin position="1"/>
        <end position="21"/>
    </location>
</feature>
<dbReference type="Proteomes" id="UP000044602">
    <property type="component" value="Unassembled WGS sequence"/>
</dbReference>
<evidence type="ECO:0000313" key="2">
    <source>
        <dbReference type="EMBL" id="CRK36996.1"/>
    </source>
</evidence>
<organism evidence="2 3">
    <name type="scientific">Verticillium longisporum</name>
    <name type="common">Verticillium dahliae var. longisporum</name>
    <dbReference type="NCBI Taxonomy" id="100787"/>
    <lineage>
        <taxon>Eukaryota</taxon>
        <taxon>Fungi</taxon>
        <taxon>Dikarya</taxon>
        <taxon>Ascomycota</taxon>
        <taxon>Pezizomycotina</taxon>
        <taxon>Sordariomycetes</taxon>
        <taxon>Hypocreomycetidae</taxon>
        <taxon>Glomerellales</taxon>
        <taxon>Plectosphaerellaceae</taxon>
        <taxon>Verticillium</taxon>
    </lineage>
</organism>
<feature type="compositionally biased region" description="Basic and acidic residues" evidence="1">
    <location>
        <begin position="88"/>
        <end position="98"/>
    </location>
</feature>
<sequence>SHPHRPPQGLHTRPLLHPPRQARRVDPVWQLRQPAQRLVVAQTVSHLLLRPLRHEGRRPAHLPRLPLDLPRRRLGPALDRGQRAASDLLRHDVLPPHH</sequence>
<reference evidence="2 3" key="1">
    <citation type="submission" date="2015-05" db="EMBL/GenBank/DDBJ databases">
        <authorList>
            <person name="Wang D.B."/>
            <person name="Wang M."/>
        </authorList>
    </citation>
    <scope>NUCLEOTIDE SEQUENCE [LARGE SCALE GENOMIC DNA]</scope>
    <source>
        <strain evidence="2">VL1</strain>
    </source>
</reference>
<feature type="non-terminal residue" evidence="2">
    <location>
        <position position="98"/>
    </location>
</feature>
<gene>
    <name evidence="2" type="ORF">BN1708_020192</name>
</gene>
<proteinExistence type="predicted"/>
<accession>A0A0G4MRY9</accession>
<evidence type="ECO:0000313" key="3">
    <source>
        <dbReference type="Proteomes" id="UP000044602"/>
    </source>
</evidence>
<protein>
    <submittedName>
        <fullName evidence="2">Uncharacterized protein</fullName>
    </submittedName>
</protein>
<name>A0A0G4MRY9_VERLO</name>
<dbReference type="EMBL" id="CVQH01024523">
    <property type="protein sequence ID" value="CRK36996.1"/>
    <property type="molecule type" value="Genomic_DNA"/>
</dbReference>
<dbReference type="AlphaFoldDB" id="A0A0G4MRY9"/>
<evidence type="ECO:0000256" key="1">
    <source>
        <dbReference type="SAM" id="MobiDB-lite"/>
    </source>
</evidence>